<dbReference type="EMBL" id="UINC01001078">
    <property type="protein sequence ID" value="SUZ69989.1"/>
    <property type="molecule type" value="Genomic_DNA"/>
</dbReference>
<evidence type="ECO:0000313" key="4">
    <source>
        <dbReference type="EMBL" id="SUZ69989.1"/>
    </source>
</evidence>
<evidence type="ECO:0000256" key="1">
    <source>
        <dbReference type="ARBA" id="ARBA00005417"/>
    </source>
</evidence>
<dbReference type="Gene3D" id="3.40.50.300">
    <property type="entry name" value="P-loop containing nucleotide triphosphate hydrolases"/>
    <property type="match status" value="1"/>
</dbReference>
<dbReference type="PANTHER" id="PTHR43335">
    <property type="entry name" value="ABC TRANSPORTER, ATP-BINDING PROTEIN"/>
    <property type="match status" value="1"/>
</dbReference>
<keyword evidence="2" id="KW-0813">Transport</keyword>
<dbReference type="PANTHER" id="PTHR43335:SF2">
    <property type="entry name" value="ABC TRANSPORTER, ATP-BINDING PROTEIN"/>
    <property type="match status" value="1"/>
</dbReference>
<protein>
    <recommendedName>
        <fullName evidence="3">ABC transporter domain-containing protein</fullName>
    </recommendedName>
</protein>
<dbReference type="GO" id="GO:0005524">
    <property type="term" value="F:ATP binding"/>
    <property type="evidence" value="ECO:0007669"/>
    <property type="project" value="InterPro"/>
</dbReference>
<gene>
    <name evidence="4" type="ORF">METZ01_LOCUS22843</name>
</gene>
<accession>A0A381PVM3</accession>
<dbReference type="AlphaFoldDB" id="A0A381PVM3"/>
<sequence length="271" mass="29508">MKILLGLVEPTSGTAEVLGFDAKTEGLRIREQVGYLPEHDCLPTDLSATQFIIHLARMSGLPATVARERAAETLRHVGLFEERYRHIGGYSTGMKQRVKLAQALVHDPKLLFLDEPTNGLDPDGRDDMLGLIERTGTDFGISVIMSSHLLGEIESVCDSLVLIEEGKLARVGAVAQFTGLGNVLAVEVGRDPELLVSRMIAHDVKARVDGRIIEVEMPDGSATAEVALMRLVVDSVVDLGLPLVRLARQRHTLRDMFRNDDPSASGNVEAV</sequence>
<dbReference type="InterPro" id="IPR003439">
    <property type="entry name" value="ABC_transporter-like_ATP-bd"/>
</dbReference>
<dbReference type="CDD" id="cd03230">
    <property type="entry name" value="ABC_DR_subfamily_A"/>
    <property type="match status" value="1"/>
</dbReference>
<name>A0A381PVM3_9ZZZZ</name>
<reference evidence="4" key="1">
    <citation type="submission" date="2018-05" db="EMBL/GenBank/DDBJ databases">
        <authorList>
            <person name="Lanie J.A."/>
            <person name="Ng W.-L."/>
            <person name="Kazmierczak K.M."/>
            <person name="Andrzejewski T.M."/>
            <person name="Davidsen T.M."/>
            <person name="Wayne K.J."/>
            <person name="Tettelin H."/>
            <person name="Glass J.I."/>
            <person name="Rusch D."/>
            <person name="Podicherti R."/>
            <person name="Tsui H.-C.T."/>
            <person name="Winkler M.E."/>
        </authorList>
    </citation>
    <scope>NUCLEOTIDE SEQUENCE</scope>
</reference>
<evidence type="ECO:0000259" key="3">
    <source>
        <dbReference type="Pfam" id="PF00005"/>
    </source>
</evidence>
<organism evidence="4">
    <name type="scientific">marine metagenome</name>
    <dbReference type="NCBI Taxonomy" id="408172"/>
    <lineage>
        <taxon>unclassified sequences</taxon>
        <taxon>metagenomes</taxon>
        <taxon>ecological metagenomes</taxon>
    </lineage>
</organism>
<proteinExistence type="inferred from homology"/>
<dbReference type="SUPFAM" id="SSF52540">
    <property type="entry name" value="P-loop containing nucleoside triphosphate hydrolases"/>
    <property type="match status" value="1"/>
</dbReference>
<dbReference type="GO" id="GO:0016887">
    <property type="term" value="F:ATP hydrolysis activity"/>
    <property type="evidence" value="ECO:0007669"/>
    <property type="project" value="InterPro"/>
</dbReference>
<dbReference type="Pfam" id="PF00005">
    <property type="entry name" value="ABC_tran"/>
    <property type="match status" value="1"/>
</dbReference>
<comment type="similarity">
    <text evidence="1">Belongs to the ABC transporter superfamily.</text>
</comment>
<feature type="domain" description="ABC transporter" evidence="3">
    <location>
        <begin position="1"/>
        <end position="118"/>
    </location>
</feature>
<evidence type="ECO:0000256" key="2">
    <source>
        <dbReference type="ARBA" id="ARBA00022448"/>
    </source>
</evidence>
<dbReference type="InterPro" id="IPR027417">
    <property type="entry name" value="P-loop_NTPase"/>
</dbReference>